<dbReference type="Pfam" id="PF00560">
    <property type="entry name" value="LRR_1"/>
    <property type="match status" value="2"/>
</dbReference>
<organism evidence="1 2">
    <name type="scientific">Kingdonia uniflora</name>
    <dbReference type="NCBI Taxonomy" id="39325"/>
    <lineage>
        <taxon>Eukaryota</taxon>
        <taxon>Viridiplantae</taxon>
        <taxon>Streptophyta</taxon>
        <taxon>Embryophyta</taxon>
        <taxon>Tracheophyta</taxon>
        <taxon>Spermatophyta</taxon>
        <taxon>Magnoliopsida</taxon>
        <taxon>Ranunculales</taxon>
        <taxon>Circaeasteraceae</taxon>
        <taxon>Kingdonia</taxon>
    </lineage>
</organism>
<name>A0A7J7NAV8_9MAGN</name>
<dbReference type="InterPro" id="IPR001611">
    <property type="entry name" value="Leu-rich_rpt"/>
</dbReference>
<evidence type="ECO:0000313" key="2">
    <source>
        <dbReference type="Proteomes" id="UP000541444"/>
    </source>
</evidence>
<gene>
    <name evidence="1" type="ORF">GIB67_028692</name>
</gene>
<dbReference type="SUPFAM" id="SSF52058">
    <property type="entry name" value="L domain-like"/>
    <property type="match status" value="1"/>
</dbReference>
<dbReference type="AlphaFoldDB" id="A0A7J7NAV8"/>
<dbReference type="Gene3D" id="3.80.10.10">
    <property type="entry name" value="Ribonuclease Inhibitor"/>
    <property type="match status" value="1"/>
</dbReference>
<sequence length="164" mass="18526">MVLRLEENCKSSPQVNGKQSGVTQVMTVAPFLLVLFARHGQLKLDLAQNQLIGEIPRLIYWNEVLQYLHGVNVNFYFILMYEEIMTSEIPDNIGNRTSFEILNISYNQISGEIPYNIGFLQVATLDLSENKLVGPIPPILGNLSYTGKLHLWGNSLKAVLIYET</sequence>
<comment type="caution">
    <text evidence="1">The sequence shown here is derived from an EMBL/GenBank/DDBJ whole genome shotgun (WGS) entry which is preliminary data.</text>
</comment>
<evidence type="ECO:0000313" key="1">
    <source>
        <dbReference type="EMBL" id="KAF6163988.1"/>
    </source>
</evidence>
<dbReference type="InterPro" id="IPR052941">
    <property type="entry name" value="StomDev_PlantInt_Reg"/>
</dbReference>
<dbReference type="PANTHER" id="PTHR48004">
    <property type="entry name" value="OS01G0149700 PROTEIN"/>
    <property type="match status" value="1"/>
</dbReference>
<dbReference type="Proteomes" id="UP000541444">
    <property type="component" value="Unassembled WGS sequence"/>
</dbReference>
<keyword evidence="2" id="KW-1185">Reference proteome</keyword>
<protein>
    <submittedName>
        <fullName evidence="1">Uncharacterized protein</fullName>
    </submittedName>
</protein>
<dbReference type="OrthoDB" id="1738540at2759"/>
<dbReference type="PANTHER" id="PTHR48004:SF59">
    <property type="entry name" value="LEUCINE-RICH REPEAT-CONTAINING N-TERMINAL PLANT-TYPE DOMAIN-CONTAINING PROTEIN"/>
    <property type="match status" value="1"/>
</dbReference>
<dbReference type="EMBL" id="JACGCM010000944">
    <property type="protein sequence ID" value="KAF6163988.1"/>
    <property type="molecule type" value="Genomic_DNA"/>
</dbReference>
<accession>A0A7J7NAV8</accession>
<proteinExistence type="predicted"/>
<reference evidence="1 2" key="1">
    <citation type="journal article" date="2020" name="IScience">
        <title>Genome Sequencing of the Endangered Kingdonia uniflora (Circaeasteraceae, Ranunculales) Reveals Potential Mechanisms of Evolutionary Specialization.</title>
        <authorList>
            <person name="Sun Y."/>
            <person name="Deng T."/>
            <person name="Zhang A."/>
            <person name="Moore M.J."/>
            <person name="Landis J.B."/>
            <person name="Lin N."/>
            <person name="Zhang H."/>
            <person name="Zhang X."/>
            <person name="Huang J."/>
            <person name="Zhang X."/>
            <person name="Sun H."/>
            <person name="Wang H."/>
        </authorList>
    </citation>
    <scope>NUCLEOTIDE SEQUENCE [LARGE SCALE GENOMIC DNA]</scope>
    <source>
        <strain evidence="1">TB1705</strain>
        <tissue evidence="1">Leaf</tissue>
    </source>
</reference>
<dbReference type="InterPro" id="IPR032675">
    <property type="entry name" value="LRR_dom_sf"/>
</dbReference>